<proteinExistence type="predicted"/>
<name>A0ABN7VTI0_GIGMA</name>
<accession>A0ABN7VTI0</accession>
<organism evidence="1 2">
    <name type="scientific">Gigaspora margarita</name>
    <dbReference type="NCBI Taxonomy" id="4874"/>
    <lineage>
        <taxon>Eukaryota</taxon>
        <taxon>Fungi</taxon>
        <taxon>Fungi incertae sedis</taxon>
        <taxon>Mucoromycota</taxon>
        <taxon>Glomeromycotina</taxon>
        <taxon>Glomeromycetes</taxon>
        <taxon>Diversisporales</taxon>
        <taxon>Gigasporaceae</taxon>
        <taxon>Gigaspora</taxon>
    </lineage>
</organism>
<evidence type="ECO:0000313" key="1">
    <source>
        <dbReference type="EMBL" id="CAG8798560.1"/>
    </source>
</evidence>
<reference evidence="1 2" key="1">
    <citation type="submission" date="2021-06" db="EMBL/GenBank/DDBJ databases">
        <authorList>
            <person name="Kallberg Y."/>
            <person name="Tangrot J."/>
            <person name="Rosling A."/>
        </authorList>
    </citation>
    <scope>NUCLEOTIDE SEQUENCE [LARGE SCALE GENOMIC DNA]</scope>
    <source>
        <strain evidence="1 2">120-4 pot B 10/14</strain>
    </source>
</reference>
<dbReference type="EMBL" id="CAJVQB010022010">
    <property type="protein sequence ID" value="CAG8798560.1"/>
    <property type="molecule type" value="Genomic_DNA"/>
</dbReference>
<evidence type="ECO:0000313" key="2">
    <source>
        <dbReference type="Proteomes" id="UP000789901"/>
    </source>
</evidence>
<gene>
    <name evidence="1" type="ORF">GMARGA_LOCUS22623</name>
</gene>
<sequence>FTSRDLETCWFDKILGCGSEQYSYIPQSFVKEFVKNCTTCATGRKFFQSSSCKASAFLNRVQVDLIAMTSIPNGGCFHFDVFICFGAPIILQSNNGRNVQTIFFSKQVSKWMEDTGMKDWSRAVPLCCYKRSDKKLGKRVNEMLDEKLRKGVNEKE</sequence>
<dbReference type="Proteomes" id="UP000789901">
    <property type="component" value="Unassembled WGS sequence"/>
</dbReference>
<protein>
    <submittedName>
        <fullName evidence="1">6502_t:CDS:1</fullName>
    </submittedName>
</protein>
<keyword evidence="2" id="KW-1185">Reference proteome</keyword>
<comment type="caution">
    <text evidence="1">The sequence shown here is derived from an EMBL/GenBank/DDBJ whole genome shotgun (WGS) entry which is preliminary data.</text>
</comment>
<feature type="non-terminal residue" evidence="1">
    <location>
        <position position="1"/>
    </location>
</feature>